<comment type="caution">
    <text evidence="2">The sequence shown here is derived from an EMBL/GenBank/DDBJ whole genome shotgun (WGS) entry which is preliminary data.</text>
</comment>
<dbReference type="OrthoDB" id="9801098at2"/>
<dbReference type="InterPro" id="IPR031100">
    <property type="entry name" value="LOG_fam"/>
</dbReference>
<dbReference type="STRING" id="1823756.A4H34_06125"/>
<dbReference type="InterPro" id="IPR052341">
    <property type="entry name" value="LOG_family_nucleotidases"/>
</dbReference>
<dbReference type="EMBL" id="LVZK01000001">
    <property type="protein sequence ID" value="OAP86694.1"/>
    <property type="molecule type" value="Genomic_DNA"/>
</dbReference>
<proteinExistence type="inferred from homology"/>
<keyword evidence="1" id="KW-0378">Hydrolase</keyword>
<keyword evidence="1" id="KW-0203">Cytokinin biosynthesis</keyword>
<dbReference type="SUPFAM" id="SSF102405">
    <property type="entry name" value="MCP/YpsA-like"/>
    <property type="match status" value="1"/>
</dbReference>
<dbReference type="GO" id="GO:0009691">
    <property type="term" value="P:cytokinin biosynthetic process"/>
    <property type="evidence" value="ECO:0007669"/>
    <property type="project" value="UniProtKB-UniRule"/>
</dbReference>
<dbReference type="NCBIfam" id="TIGR00730">
    <property type="entry name" value="Rossman fold protein, TIGR00730 family"/>
    <property type="match status" value="1"/>
</dbReference>
<accession>A0A179B6N4</accession>
<comment type="similarity">
    <text evidence="1">Belongs to the LOG family.</text>
</comment>
<dbReference type="InterPro" id="IPR005269">
    <property type="entry name" value="LOG"/>
</dbReference>
<comment type="catalytic activity">
    <reaction evidence="1">
        <text>9-ribosyl-trans-zeatin 5'-phosphate + H2O = trans-zeatin + D-ribose 5-phosphate</text>
        <dbReference type="Rhea" id="RHEA:48564"/>
        <dbReference type="ChEBI" id="CHEBI:15377"/>
        <dbReference type="ChEBI" id="CHEBI:16522"/>
        <dbReference type="ChEBI" id="CHEBI:78346"/>
        <dbReference type="ChEBI" id="CHEBI:87947"/>
        <dbReference type="EC" id="3.2.2.n1"/>
    </reaction>
</comment>
<dbReference type="FunFam" id="3.40.50.450:FF:000011">
    <property type="entry name" value="TIGR00730 family Rossman fold protein"/>
    <property type="match status" value="1"/>
</dbReference>
<organism evidence="2 3">
    <name type="scientific">Peptidiphaga gingivicola</name>
    <dbReference type="NCBI Taxonomy" id="2741497"/>
    <lineage>
        <taxon>Bacteria</taxon>
        <taxon>Bacillati</taxon>
        <taxon>Actinomycetota</taxon>
        <taxon>Actinomycetes</taxon>
        <taxon>Actinomycetales</taxon>
        <taxon>Actinomycetaceae</taxon>
        <taxon>Peptidiphaga</taxon>
    </lineage>
</organism>
<evidence type="ECO:0000313" key="3">
    <source>
        <dbReference type="Proteomes" id="UP000078368"/>
    </source>
</evidence>
<dbReference type="Proteomes" id="UP000078368">
    <property type="component" value="Unassembled WGS sequence"/>
</dbReference>
<dbReference type="GO" id="GO:0102682">
    <property type="term" value="F:cytokinin riboside 5'-monophosphate phosphoribohydrolase activity"/>
    <property type="evidence" value="ECO:0007669"/>
    <property type="project" value="RHEA"/>
</dbReference>
<comment type="catalytic activity">
    <reaction evidence="1">
        <text>N(6)-(dimethylallyl)adenosine 5'-phosphate + H2O = N(6)-dimethylallyladenine + D-ribose 5-phosphate</text>
        <dbReference type="Rhea" id="RHEA:48560"/>
        <dbReference type="ChEBI" id="CHEBI:15377"/>
        <dbReference type="ChEBI" id="CHEBI:17660"/>
        <dbReference type="ChEBI" id="CHEBI:57526"/>
        <dbReference type="ChEBI" id="CHEBI:78346"/>
        <dbReference type="EC" id="3.2.2.n1"/>
    </reaction>
</comment>
<dbReference type="RefSeq" id="WP_064231395.1">
    <property type="nucleotide sequence ID" value="NZ_LVZK01000001.1"/>
</dbReference>
<gene>
    <name evidence="2" type="ORF">A4H34_06125</name>
</gene>
<protein>
    <recommendedName>
        <fullName evidence="1">Cytokinin riboside 5'-monophosphate phosphoribohydrolase</fullName>
        <ecNumber evidence="1">3.2.2.n1</ecNumber>
    </recommendedName>
</protein>
<dbReference type="Pfam" id="PF03641">
    <property type="entry name" value="Lysine_decarbox"/>
    <property type="match status" value="1"/>
</dbReference>
<dbReference type="EC" id="3.2.2.n1" evidence="1"/>
<reference evidence="2 3" key="1">
    <citation type="submission" date="2016-04" db="EMBL/GenBank/DDBJ databases">
        <title>Peptidophaga gingivicola gen. nov., sp. nov., isolated from human subgingival plaque.</title>
        <authorList>
            <person name="Beall C.J."/>
            <person name="Mokrzan E.M."/>
            <person name="Griffen A.L."/>
            <person name="Leys E.J."/>
        </authorList>
    </citation>
    <scope>NUCLEOTIDE SEQUENCE [LARGE SCALE GENOMIC DNA]</scope>
    <source>
        <strain evidence="2 3">BA112</strain>
    </source>
</reference>
<sequence length="254" mass="27457">MTDDRFHRQGPVILRGARIPDATADAALLSNERSSDWTHTDPWRVMRIQSEFVEGFDALADLPPSISIFGSARARPGGPSYETAREIAQRLAAAGFGVITGGGPGIMEAGNRGAREGNGLSVGLGIELPFEQGMNEYVDLGVNFRYFFARKTMFLKYSLGFVAMPGGFGTLDELFEAVTLVQTKKVSSFPIVLVGRDHWGGLDRWIRSTLRESGMIGGADADLLTVVDTAEEAVDAVHSGIHRLAAEKKAETPE</sequence>
<name>A0A179B6N4_9ACTO</name>
<dbReference type="AlphaFoldDB" id="A0A179B6N4"/>
<dbReference type="GO" id="GO:0005829">
    <property type="term" value="C:cytosol"/>
    <property type="evidence" value="ECO:0007669"/>
    <property type="project" value="TreeGrafter"/>
</dbReference>
<evidence type="ECO:0000313" key="2">
    <source>
        <dbReference type="EMBL" id="OAP86694.1"/>
    </source>
</evidence>
<evidence type="ECO:0000256" key="1">
    <source>
        <dbReference type="RuleBase" id="RU363015"/>
    </source>
</evidence>
<keyword evidence="3" id="KW-1185">Reference proteome</keyword>
<dbReference type="PANTHER" id="PTHR43393:SF2">
    <property type="entry name" value="CYTOKININ RIBOSIDE 5'-MONOPHOSPHATE PHOSPHORIBOHYDROLASE"/>
    <property type="match status" value="1"/>
</dbReference>
<dbReference type="PANTHER" id="PTHR43393">
    <property type="entry name" value="CYTOKININ RIBOSIDE 5'-MONOPHOSPHATE PHOSPHORIBOHYDROLASE"/>
    <property type="match status" value="1"/>
</dbReference>
<dbReference type="Gene3D" id="3.40.50.450">
    <property type="match status" value="1"/>
</dbReference>